<dbReference type="PROSITE" id="PS00101">
    <property type="entry name" value="HEXAPEP_TRANSFERASES"/>
    <property type="match status" value="1"/>
</dbReference>
<dbReference type="OrthoDB" id="9784739at2"/>
<evidence type="ECO:0000259" key="9">
    <source>
        <dbReference type="Pfam" id="PF04613"/>
    </source>
</evidence>
<evidence type="ECO:0000313" key="11">
    <source>
        <dbReference type="EMBL" id="EHO43263.1"/>
    </source>
</evidence>
<evidence type="ECO:0000256" key="1">
    <source>
        <dbReference type="ARBA" id="ARBA00022516"/>
    </source>
</evidence>
<keyword evidence="12" id="KW-1185">Reference proteome</keyword>
<dbReference type="KEGG" id="caby:Cabys_2612"/>
<dbReference type="AlphaFoldDB" id="H1XNM5"/>
<feature type="coiled-coil region" evidence="8">
    <location>
        <begin position="312"/>
        <end position="343"/>
    </location>
</feature>
<dbReference type="GO" id="GO:0103118">
    <property type="term" value="F:UDP-3-O-[(3R)-3-hydroxyacyl]-glucosamine N-acyltransferase activity"/>
    <property type="evidence" value="ECO:0007669"/>
    <property type="project" value="UniProtKB-EC"/>
</dbReference>
<keyword evidence="6 7" id="KW-0012">Acyltransferase</keyword>
<evidence type="ECO:0000256" key="5">
    <source>
        <dbReference type="ARBA" id="ARBA00023098"/>
    </source>
</evidence>
<feature type="active site" description="Proton acceptor" evidence="7">
    <location>
        <position position="236"/>
    </location>
</feature>
<dbReference type="EMBL" id="CP018099">
    <property type="protein sequence ID" value="APF19361.1"/>
    <property type="molecule type" value="Genomic_DNA"/>
</dbReference>
<comment type="function">
    <text evidence="7">Catalyzes the N-acylation of UDP-3-O-acylglucosamine using 3-hydroxyacyl-ACP as the acyl donor. Is involved in the biosynthesis of lipid A, a phosphorylated glycolipid that anchors the lipopolysaccharide to the outer membrane of the cell.</text>
</comment>
<dbReference type="NCBIfam" id="NF002060">
    <property type="entry name" value="PRK00892.1"/>
    <property type="match status" value="1"/>
</dbReference>
<dbReference type="FunCoup" id="H1XNM5">
    <property type="interactions" value="346"/>
</dbReference>
<protein>
    <recommendedName>
        <fullName evidence="7">UDP-3-O-acylglucosamine N-acyltransferase</fullName>
        <ecNumber evidence="7">2.3.1.191</ecNumber>
    </recommendedName>
</protein>
<evidence type="ECO:0000256" key="8">
    <source>
        <dbReference type="SAM" id="Coils"/>
    </source>
</evidence>
<evidence type="ECO:0000313" key="12">
    <source>
        <dbReference type="Proteomes" id="UP000004671"/>
    </source>
</evidence>
<keyword evidence="2 7" id="KW-0441">Lipid A biosynthesis</keyword>
<gene>
    <name evidence="7 10" type="primary">lpxD</name>
    <name evidence="10" type="ORF">Cabys_2612</name>
    <name evidence="11" type="ORF">Calab_3665</name>
</gene>
<keyword evidence="1 7" id="KW-0444">Lipid biosynthesis</keyword>
<name>H1XNM5_CALAY</name>
<dbReference type="InterPro" id="IPR018357">
    <property type="entry name" value="Hexapep_transf_CS"/>
</dbReference>
<organism evidence="11 12">
    <name type="scientific">Caldithrix abyssi DSM 13497</name>
    <dbReference type="NCBI Taxonomy" id="880073"/>
    <lineage>
        <taxon>Bacteria</taxon>
        <taxon>Pseudomonadati</taxon>
        <taxon>Calditrichota</taxon>
        <taxon>Calditrichia</taxon>
        <taxon>Calditrichales</taxon>
        <taxon>Calditrichaceae</taxon>
        <taxon>Caldithrix</taxon>
    </lineage>
</organism>
<comment type="pathway">
    <text evidence="7">Bacterial outer membrane biogenesis; LPS lipid A biosynthesis.</text>
</comment>
<dbReference type="NCBIfam" id="TIGR01853">
    <property type="entry name" value="lipid_A_lpxD"/>
    <property type="match status" value="1"/>
</dbReference>
<evidence type="ECO:0000256" key="3">
    <source>
        <dbReference type="ARBA" id="ARBA00022679"/>
    </source>
</evidence>
<keyword evidence="8" id="KW-0175">Coiled coil</keyword>
<keyword evidence="4 7" id="KW-0677">Repeat</keyword>
<dbReference type="EC" id="2.3.1.191" evidence="7"/>
<keyword evidence="5 7" id="KW-0443">Lipid metabolism</keyword>
<dbReference type="HAMAP" id="MF_00523">
    <property type="entry name" value="LpxD"/>
    <property type="match status" value="1"/>
</dbReference>
<dbReference type="eggNOG" id="COG1044">
    <property type="taxonomic scope" value="Bacteria"/>
</dbReference>
<dbReference type="Gene3D" id="2.160.10.10">
    <property type="entry name" value="Hexapeptide repeat proteins"/>
    <property type="match status" value="1"/>
</dbReference>
<dbReference type="SUPFAM" id="SSF51161">
    <property type="entry name" value="Trimeric LpxA-like enzymes"/>
    <property type="match status" value="1"/>
</dbReference>
<reference evidence="10 13" key="2">
    <citation type="submission" date="2016-11" db="EMBL/GenBank/DDBJ databases">
        <title>Genomic analysis of Caldithrix abyssi and proposal of a novel bacterial phylum Caldithrichaeota.</title>
        <authorList>
            <person name="Kublanov I."/>
            <person name="Sigalova O."/>
            <person name="Gavrilov S."/>
            <person name="Lebedinsky A."/>
            <person name="Ivanova N."/>
            <person name="Daum C."/>
            <person name="Reddy T."/>
            <person name="Klenk H.P."/>
            <person name="Goker M."/>
            <person name="Reva O."/>
            <person name="Miroshnichenko M."/>
            <person name="Kyprides N."/>
            <person name="Woyke T."/>
            <person name="Gelfand M."/>
        </authorList>
    </citation>
    <scope>NUCLEOTIDE SEQUENCE [LARGE SCALE GENOMIC DNA]</scope>
    <source>
        <strain evidence="10 13">LF13</strain>
    </source>
</reference>
<feature type="domain" description="UDP-3-O-[3-hydroxymyristoyl] glucosamine N-acyltransferase non-repeat region" evidence="9">
    <location>
        <begin position="19"/>
        <end position="85"/>
    </location>
</feature>
<dbReference type="HOGENOM" id="CLU_049865_0_0_0"/>
<dbReference type="InterPro" id="IPR001451">
    <property type="entry name" value="Hexapep"/>
</dbReference>
<evidence type="ECO:0000313" key="13">
    <source>
        <dbReference type="Proteomes" id="UP000183868"/>
    </source>
</evidence>
<dbReference type="Pfam" id="PF00132">
    <property type="entry name" value="Hexapep"/>
    <property type="match status" value="3"/>
</dbReference>
<evidence type="ECO:0000256" key="2">
    <source>
        <dbReference type="ARBA" id="ARBA00022556"/>
    </source>
</evidence>
<proteinExistence type="inferred from homology"/>
<dbReference type="GO" id="GO:0009245">
    <property type="term" value="P:lipid A biosynthetic process"/>
    <property type="evidence" value="ECO:0007669"/>
    <property type="project" value="UniProtKB-UniRule"/>
</dbReference>
<comment type="subunit">
    <text evidence="7">Homotrimer.</text>
</comment>
<evidence type="ECO:0000256" key="4">
    <source>
        <dbReference type="ARBA" id="ARBA00022737"/>
    </source>
</evidence>
<dbReference type="GO" id="GO:0016020">
    <property type="term" value="C:membrane"/>
    <property type="evidence" value="ECO:0007669"/>
    <property type="project" value="GOC"/>
</dbReference>
<sequence>MKLKEIADTLKGELHGPGDLEITGPGKIDEAAPGQITFLANPKYQKYIASTRASAIVIDKPIEGLALPYILVANAYVAFMQILRLFTPPQHDYFAGISQQAEVDPTAQIDPSAKIAPQAYIGPNVKIGKNTVIYPGVVVLKNVQIGDDCVLYPHVSVREDCVIGNRVILHNGVVIGSDGFGFAPFNGAYHKIPQIGNVIIEDDVEIGANSTIDRATTGSTVIHRGCKIDNLVQIAHNVKVGDHTAIAAQTGIAGSVEIGKNVVIAGQVGIVGHIKIHDKVIVAAKSGISKDVPEGEIVFGSPALPMGKQKRIEASMRRLPELIKRVRDLEEELNALKEALKRKE</sequence>
<dbReference type="InterPro" id="IPR020573">
    <property type="entry name" value="UDP_GlcNAc_AcTrfase_non-rep"/>
</dbReference>
<dbReference type="PaxDb" id="880073-Calab_3665"/>
<evidence type="ECO:0000256" key="7">
    <source>
        <dbReference type="HAMAP-Rule" id="MF_00523"/>
    </source>
</evidence>
<comment type="catalytic activity">
    <reaction evidence="7">
        <text>a UDP-3-O-[(3R)-3-hydroxyacyl]-alpha-D-glucosamine + a (3R)-hydroxyacyl-[ACP] = a UDP-2-N,3-O-bis[(3R)-3-hydroxyacyl]-alpha-D-glucosamine + holo-[ACP] + H(+)</text>
        <dbReference type="Rhea" id="RHEA:53836"/>
        <dbReference type="Rhea" id="RHEA-COMP:9685"/>
        <dbReference type="Rhea" id="RHEA-COMP:9945"/>
        <dbReference type="ChEBI" id="CHEBI:15378"/>
        <dbReference type="ChEBI" id="CHEBI:64479"/>
        <dbReference type="ChEBI" id="CHEBI:78827"/>
        <dbReference type="ChEBI" id="CHEBI:137740"/>
        <dbReference type="ChEBI" id="CHEBI:137748"/>
        <dbReference type="EC" id="2.3.1.191"/>
    </reaction>
</comment>
<evidence type="ECO:0000256" key="6">
    <source>
        <dbReference type="ARBA" id="ARBA00023315"/>
    </source>
</evidence>
<dbReference type="Pfam" id="PF04613">
    <property type="entry name" value="LpxD"/>
    <property type="match status" value="1"/>
</dbReference>
<keyword evidence="3 7" id="KW-0808">Transferase</keyword>
<dbReference type="PANTHER" id="PTHR43378:SF2">
    <property type="entry name" value="UDP-3-O-ACYLGLUCOSAMINE N-ACYLTRANSFERASE 1, MITOCHONDRIAL-RELATED"/>
    <property type="match status" value="1"/>
</dbReference>
<dbReference type="PANTHER" id="PTHR43378">
    <property type="entry name" value="UDP-3-O-ACYLGLUCOSAMINE N-ACYLTRANSFERASE"/>
    <property type="match status" value="1"/>
</dbReference>
<accession>H1XNM5</accession>
<dbReference type="RefSeq" id="WP_006930836.1">
    <property type="nucleotide sequence ID" value="NZ_CM001402.1"/>
</dbReference>
<evidence type="ECO:0000313" key="10">
    <source>
        <dbReference type="EMBL" id="APF19361.1"/>
    </source>
</evidence>
<reference evidence="11 12" key="1">
    <citation type="submission" date="2011-09" db="EMBL/GenBank/DDBJ databases">
        <title>The permanent draft genome of Caldithrix abyssi DSM 13497.</title>
        <authorList>
            <consortium name="US DOE Joint Genome Institute (JGI-PGF)"/>
            <person name="Lucas S."/>
            <person name="Han J."/>
            <person name="Lapidus A."/>
            <person name="Bruce D."/>
            <person name="Goodwin L."/>
            <person name="Pitluck S."/>
            <person name="Peters L."/>
            <person name="Kyrpides N."/>
            <person name="Mavromatis K."/>
            <person name="Ivanova N."/>
            <person name="Mikhailova N."/>
            <person name="Chertkov O."/>
            <person name="Detter J.C."/>
            <person name="Tapia R."/>
            <person name="Han C."/>
            <person name="Land M."/>
            <person name="Hauser L."/>
            <person name="Markowitz V."/>
            <person name="Cheng J.-F."/>
            <person name="Hugenholtz P."/>
            <person name="Woyke T."/>
            <person name="Wu D."/>
            <person name="Spring S."/>
            <person name="Brambilla E."/>
            <person name="Klenk H.-P."/>
            <person name="Eisen J.A."/>
        </authorList>
    </citation>
    <scope>NUCLEOTIDE SEQUENCE [LARGE SCALE GENOMIC DNA]</scope>
    <source>
        <strain evidence="11 12">DSM 13497</strain>
    </source>
</reference>
<dbReference type="Proteomes" id="UP000004671">
    <property type="component" value="Chromosome"/>
</dbReference>
<dbReference type="UniPathway" id="UPA00973"/>
<dbReference type="InterPro" id="IPR007691">
    <property type="entry name" value="LpxD"/>
</dbReference>
<dbReference type="GO" id="GO:0016410">
    <property type="term" value="F:N-acyltransferase activity"/>
    <property type="evidence" value="ECO:0007669"/>
    <property type="project" value="InterPro"/>
</dbReference>
<dbReference type="Gene3D" id="3.40.1390.10">
    <property type="entry name" value="MurE/MurF, N-terminal domain"/>
    <property type="match status" value="1"/>
</dbReference>
<dbReference type="EMBL" id="CM001402">
    <property type="protein sequence ID" value="EHO43263.1"/>
    <property type="molecule type" value="Genomic_DNA"/>
</dbReference>
<dbReference type="InParanoid" id="H1XNM5"/>
<dbReference type="CDD" id="cd03352">
    <property type="entry name" value="LbH_LpxD"/>
    <property type="match status" value="1"/>
</dbReference>
<dbReference type="Proteomes" id="UP000183868">
    <property type="component" value="Chromosome"/>
</dbReference>
<dbReference type="InterPro" id="IPR011004">
    <property type="entry name" value="Trimer_LpxA-like_sf"/>
</dbReference>
<comment type="similarity">
    <text evidence="7">Belongs to the transferase hexapeptide repeat family. LpxD subfamily.</text>
</comment>
<dbReference type="STRING" id="880073.Cabys_2612"/>